<dbReference type="AlphaFoldDB" id="B4NAG3"/>
<name>B4NAG3_DROWI</name>
<dbReference type="InParanoid" id="B4NAG3"/>
<sequence length="271" mass="31015">MSLLLNLETLRLHQEEEKRSMLSGASKNNQDLMLDIFERSKVTIEDLKRQYTSDEVKALCLRTKLQVNMTHLNCVYDAKKRLDAKGRLANRSNRFIDKMLAKAVNRRMVSPYSDDDVAKYKYLNLCEFKKDNNIRLDCWKKRKMDKSLDLREDQDERRSLPTPENEAVLNNLEEASAIEAFSVDGIGDDIEEDEADQGNTNEISNVSVPSTQIVAQPDWLREIDEINSESMTFCSNELLQTQSQSQTQSEGLGADMPSTAILLISMLLRVI</sequence>
<gene>
    <name evidence="1" type="primary">Dwil\GK11387</name>
    <name evidence="1" type="ORF">Dwil_GK11387</name>
</gene>
<keyword evidence="2" id="KW-1185">Reference proteome</keyword>
<evidence type="ECO:0008006" key="3">
    <source>
        <dbReference type="Google" id="ProtNLM"/>
    </source>
</evidence>
<evidence type="ECO:0000313" key="2">
    <source>
        <dbReference type="Proteomes" id="UP000007798"/>
    </source>
</evidence>
<dbReference type="PhylomeDB" id="B4NAG3"/>
<dbReference type="EMBL" id="CH964232">
    <property type="protein sequence ID" value="EDW80777.1"/>
    <property type="molecule type" value="Genomic_DNA"/>
</dbReference>
<dbReference type="Proteomes" id="UP000007798">
    <property type="component" value="Unassembled WGS sequence"/>
</dbReference>
<dbReference type="HOGENOM" id="CLU_059636_0_0_1"/>
<reference evidence="1 2" key="1">
    <citation type="journal article" date="2007" name="Nature">
        <title>Evolution of genes and genomes on the Drosophila phylogeny.</title>
        <authorList>
            <consortium name="Drosophila 12 Genomes Consortium"/>
            <person name="Clark A.G."/>
            <person name="Eisen M.B."/>
            <person name="Smith D.R."/>
            <person name="Bergman C.M."/>
            <person name="Oliver B."/>
            <person name="Markow T.A."/>
            <person name="Kaufman T.C."/>
            <person name="Kellis M."/>
            <person name="Gelbart W."/>
            <person name="Iyer V.N."/>
            <person name="Pollard D.A."/>
            <person name="Sackton T.B."/>
            <person name="Larracuente A.M."/>
            <person name="Singh N.D."/>
            <person name="Abad J.P."/>
            <person name="Abt D.N."/>
            <person name="Adryan B."/>
            <person name="Aguade M."/>
            <person name="Akashi H."/>
            <person name="Anderson W.W."/>
            <person name="Aquadro C.F."/>
            <person name="Ardell D.H."/>
            <person name="Arguello R."/>
            <person name="Artieri C.G."/>
            <person name="Barbash D.A."/>
            <person name="Barker D."/>
            <person name="Barsanti P."/>
            <person name="Batterham P."/>
            <person name="Batzoglou S."/>
            <person name="Begun D."/>
            <person name="Bhutkar A."/>
            <person name="Blanco E."/>
            <person name="Bosak S.A."/>
            <person name="Bradley R.K."/>
            <person name="Brand A.D."/>
            <person name="Brent M.R."/>
            <person name="Brooks A.N."/>
            <person name="Brown R.H."/>
            <person name="Butlin R.K."/>
            <person name="Caggese C."/>
            <person name="Calvi B.R."/>
            <person name="Bernardo de Carvalho A."/>
            <person name="Caspi A."/>
            <person name="Castrezana S."/>
            <person name="Celniker S.E."/>
            <person name="Chang J.L."/>
            <person name="Chapple C."/>
            <person name="Chatterji S."/>
            <person name="Chinwalla A."/>
            <person name="Civetta A."/>
            <person name="Clifton S.W."/>
            <person name="Comeron J.M."/>
            <person name="Costello J.C."/>
            <person name="Coyne J.A."/>
            <person name="Daub J."/>
            <person name="David R.G."/>
            <person name="Delcher A.L."/>
            <person name="Delehaunty K."/>
            <person name="Do C.B."/>
            <person name="Ebling H."/>
            <person name="Edwards K."/>
            <person name="Eickbush T."/>
            <person name="Evans J.D."/>
            <person name="Filipski A."/>
            <person name="Findeiss S."/>
            <person name="Freyhult E."/>
            <person name="Fulton L."/>
            <person name="Fulton R."/>
            <person name="Garcia A.C."/>
            <person name="Gardiner A."/>
            <person name="Garfield D.A."/>
            <person name="Garvin B.E."/>
            <person name="Gibson G."/>
            <person name="Gilbert D."/>
            <person name="Gnerre S."/>
            <person name="Godfrey J."/>
            <person name="Good R."/>
            <person name="Gotea V."/>
            <person name="Gravely B."/>
            <person name="Greenberg A.J."/>
            <person name="Griffiths-Jones S."/>
            <person name="Gross S."/>
            <person name="Guigo R."/>
            <person name="Gustafson E.A."/>
            <person name="Haerty W."/>
            <person name="Hahn M.W."/>
            <person name="Halligan D.L."/>
            <person name="Halpern A.L."/>
            <person name="Halter G.M."/>
            <person name="Han M.V."/>
            <person name="Heger A."/>
            <person name="Hillier L."/>
            <person name="Hinrichs A.S."/>
            <person name="Holmes I."/>
            <person name="Hoskins R.A."/>
            <person name="Hubisz M.J."/>
            <person name="Hultmark D."/>
            <person name="Huntley M.A."/>
            <person name="Jaffe D.B."/>
            <person name="Jagadeeshan S."/>
            <person name="Jeck W.R."/>
            <person name="Johnson J."/>
            <person name="Jones C.D."/>
            <person name="Jordan W.C."/>
            <person name="Karpen G.H."/>
            <person name="Kataoka E."/>
            <person name="Keightley P.D."/>
            <person name="Kheradpour P."/>
            <person name="Kirkness E.F."/>
            <person name="Koerich L.B."/>
            <person name="Kristiansen K."/>
            <person name="Kudrna D."/>
            <person name="Kulathinal R.J."/>
            <person name="Kumar S."/>
            <person name="Kwok R."/>
            <person name="Lander E."/>
            <person name="Langley C.H."/>
            <person name="Lapoint R."/>
            <person name="Lazzaro B.P."/>
            <person name="Lee S.J."/>
            <person name="Levesque L."/>
            <person name="Li R."/>
            <person name="Lin C.F."/>
            <person name="Lin M.F."/>
            <person name="Lindblad-Toh K."/>
            <person name="Llopart A."/>
            <person name="Long M."/>
            <person name="Low L."/>
            <person name="Lozovsky E."/>
            <person name="Lu J."/>
            <person name="Luo M."/>
            <person name="Machado C.A."/>
            <person name="Makalowski W."/>
            <person name="Marzo M."/>
            <person name="Matsuda M."/>
            <person name="Matzkin L."/>
            <person name="McAllister B."/>
            <person name="McBride C.S."/>
            <person name="McKernan B."/>
            <person name="McKernan K."/>
            <person name="Mendez-Lago M."/>
            <person name="Minx P."/>
            <person name="Mollenhauer M.U."/>
            <person name="Montooth K."/>
            <person name="Mount S.M."/>
            <person name="Mu X."/>
            <person name="Myers E."/>
            <person name="Negre B."/>
            <person name="Newfeld S."/>
            <person name="Nielsen R."/>
            <person name="Noor M.A."/>
            <person name="O'Grady P."/>
            <person name="Pachter L."/>
            <person name="Papaceit M."/>
            <person name="Parisi M.J."/>
            <person name="Parisi M."/>
            <person name="Parts L."/>
            <person name="Pedersen J.S."/>
            <person name="Pesole G."/>
            <person name="Phillippy A.M."/>
            <person name="Ponting C.P."/>
            <person name="Pop M."/>
            <person name="Porcelli D."/>
            <person name="Powell J.R."/>
            <person name="Prohaska S."/>
            <person name="Pruitt K."/>
            <person name="Puig M."/>
            <person name="Quesneville H."/>
            <person name="Ram K.R."/>
            <person name="Rand D."/>
            <person name="Rasmussen M.D."/>
            <person name="Reed L.K."/>
            <person name="Reenan R."/>
            <person name="Reily A."/>
            <person name="Remington K.A."/>
            <person name="Rieger T.T."/>
            <person name="Ritchie M.G."/>
            <person name="Robin C."/>
            <person name="Rogers Y.H."/>
            <person name="Rohde C."/>
            <person name="Rozas J."/>
            <person name="Rubenfield M.J."/>
            <person name="Ruiz A."/>
            <person name="Russo S."/>
            <person name="Salzberg S.L."/>
            <person name="Sanchez-Gracia A."/>
            <person name="Saranga D.J."/>
            <person name="Sato H."/>
            <person name="Schaeffer S.W."/>
            <person name="Schatz M.C."/>
            <person name="Schlenke T."/>
            <person name="Schwartz R."/>
            <person name="Segarra C."/>
            <person name="Singh R.S."/>
            <person name="Sirot L."/>
            <person name="Sirota M."/>
            <person name="Sisneros N.B."/>
            <person name="Smith C.D."/>
            <person name="Smith T.F."/>
            <person name="Spieth J."/>
            <person name="Stage D.E."/>
            <person name="Stark A."/>
            <person name="Stephan W."/>
            <person name="Strausberg R.L."/>
            <person name="Strempel S."/>
            <person name="Sturgill D."/>
            <person name="Sutton G."/>
            <person name="Sutton G.G."/>
            <person name="Tao W."/>
            <person name="Teichmann S."/>
            <person name="Tobari Y.N."/>
            <person name="Tomimura Y."/>
            <person name="Tsolas J.M."/>
            <person name="Valente V.L."/>
            <person name="Venter E."/>
            <person name="Venter J.C."/>
            <person name="Vicario S."/>
            <person name="Vieira F.G."/>
            <person name="Vilella A.J."/>
            <person name="Villasante A."/>
            <person name="Walenz B."/>
            <person name="Wang J."/>
            <person name="Wasserman M."/>
            <person name="Watts T."/>
            <person name="Wilson D."/>
            <person name="Wilson R.K."/>
            <person name="Wing R.A."/>
            <person name="Wolfner M.F."/>
            <person name="Wong A."/>
            <person name="Wong G.K."/>
            <person name="Wu C.I."/>
            <person name="Wu G."/>
            <person name="Yamamoto D."/>
            <person name="Yang H.P."/>
            <person name="Yang S.P."/>
            <person name="Yorke J.A."/>
            <person name="Yoshida K."/>
            <person name="Zdobnov E."/>
            <person name="Zhang P."/>
            <person name="Zhang Y."/>
            <person name="Zimin A.V."/>
            <person name="Baldwin J."/>
            <person name="Abdouelleil A."/>
            <person name="Abdulkadir J."/>
            <person name="Abebe A."/>
            <person name="Abera B."/>
            <person name="Abreu J."/>
            <person name="Acer S.C."/>
            <person name="Aftuck L."/>
            <person name="Alexander A."/>
            <person name="An P."/>
            <person name="Anderson E."/>
            <person name="Anderson S."/>
            <person name="Arachi H."/>
            <person name="Azer M."/>
            <person name="Bachantsang P."/>
            <person name="Barry A."/>
            <person name="Bayul T."/>
            <person name="Berlin A."/>
            <person name="Bessette D."/>
            <person name="Bloom T."/>
            <person name="Blye J."/>
            <person name="Boguslavskiy L."/>
            <person name="Bonnet C."/>
            <person name="Boukhgalter B."/>
            <person name="Bourzgui I."/>
            <person name="Brown A."/>
            <person name="Cahill P."/>
            <person name="Channer S."/>
            <person name="Cheshatsang Y."/>
            <person name="Chuda L."/>
            <person name="Citroen M."/>
            <person name="Collymore A."/>
            <person name="Cooke P."/>
            <person name="Costello M."/>
            <person name="D'Aco K."/>
            <person name="Daza R."/>
            <person name="De Haan G."/>
            <person name="DeGray S."/>
            <person name="DeMaso C."/>
            <person name="Dhargay N."/>
            <person name="Dooley K."/>
            <person name="Dooley E."/>
            <person name="Doricent M."/>
            <person name="Dorje P."/>
            <person name="Dorjee K."/>
            <person name="Dupes A."/>
            <person name="Elong R."/>
            <person name="Falk J."/>
            <person name="Farina A."/>
            <person name="Faro S."/>
            <person name="Ferguson D."/>
            <person name="Fisher S."/>
            <person name="Foley C.D."/>
            <person name="Franke A."/>
            <person name="Friedrich D."/>
            <person name="Gadbois L."/>
            <person name="Gearin G."/>
            <person name="Gearin C.R."/>
            <person name="Giannoukos G."/>
            <person name="Goode T."/>
            <person name="Graham J."/>
            <person name="Grandbois E."/>
            <person name="Grewal S."/>
            <person name="Gyaltsen K."/>
            <person name="Hafez N."/>
            <person name="Hagos B."/>
            <person name="Hall J."/>
            <person name="Henson C."/>
            <person name="Hollinger A."/>
            <person name="Honan T."/>
            <person name="Huard M.D."/>
            <person name="Hughes L."/>
            <person name="Hurhula B."/>
            <person name="Husby M.E."/>
            <person name="Kamat A."/>
            <person name="Kanga B."/>
            <person name="Kashin S."/>
            <person name="Khazanovich D."/>
            <person name="Kisner P."/>
            <person name="Lance K."/>
            <person name="Lara M."/>
            <person name="Lee W."/>
            <person name="Lennon N."/>
            <person name="Letendre F."/>
            <person name="LeVine R."/>
            <person name="Lipovsky A."/>
            <person name="Liu X."/>
            <person name="Liu J."/>
            <person name="Liu S."/>
            <person name="Lokyitsang T."/>
            <person name="Lokyitsang Y."/>
            <person name="Lubonja R."/>
            <person name="Lui A."/>
            <person name="MacDonald P."/>
            <person name="Magnisalis V."/>
            <person name="Maru K."/>
            <person name="Matthews C."/>
            <person name="McCusker W."/>
            <person name="McDonough S."/>
            <person name="Mehta T."/>
            <person name="Meldrim J."/>
            <person name="Meneus L."/>
            <person name="Mihai O."/>
            <person name="Mihalev A."/>
            <person name="Mihova T."/>
            <person name="Mittelman R."/>
            <person name="Mlenga V."/>
            <person name="Montmayeur A."/>
            <person name="Mulrain L."/>
            <person name="Navidi A."/>
            <person name="Naylor J."/>
            <person name="Negash T."/>
            <person name="Nguyen T."/>
            <person name="Nguyen N."/>
            <person name="Nicol R."/>
            <person name="Norbu C."/>
            <person name="Norbu N."/>
            <person name="Novod N."/>
            <person name="O'Neill B."/>
            <person name="Osman S."/>
            <person name="Markiewicz E."/>
            <person name="Oyono O.L."/>
            <person name="Patti C."/>
            <person name="Phunkhang P."/>
            <person name="Pierre F."/>
            <person name="Priest M."/>
            <person name="Raghuraman S."/>
            <person name="Rege F."/>
            <person name="Reyes R."/>
            <person name="Rise C."/>
            <person name="Rogov P."/>
            <person name="Ross K."/>
            <person name="Ryan E."/>
            <person name="Settipalli S."/>
            <person name="Shea T."/>
            <person name="Sherpa N."/>
            <person name="Shi L."/>
            <person name="Shih D."/>
            <person name="Sparrow T."/>
            <person name="Spaulding J."/>
            <person name="Stalker J."/>
            <person name="Stange-Thomann N."/>
            <person name="Stavropoulos S."/>
            <person name="Stone C."/>
            <person name="Strader C."/>
            <person name="Tesfaye S."/>
            <person name="Thomson T."/>
            <person name="Thoulutsang Y."/>
            <person name="Thoulutsang D."/>
            <person name="Topham K."/>
            <person name="Topping I."/>
            <person name="Tsamla T."/>
            <person name="Vassiliev H."/>
            <person name="Vo A."/>
            <person name="Wangchuk T."/>
            <person name="Wangdi T."/>
            <person name="Weiand M."/>
            <person name="Wilkinson J."/>
            <person name="Wilson A."/>
            <person name="Yadav S."/>
            <person name="Young G."/>
            <person name="Yu Q."/>
            <person name="Zembek L."/>
            <person name="Zhong D."/>
            <person name="Zimmer A."/>
            <person name="Zwirko Z."/>
            <person name="Jaffe D.B."/>
            <person name="Alvarez P."/>
            <person name="Brockman W."/>
            <person name="Butler J."/>
            <person name="Chin C."/>
            <person name="Gnerre S."/>
            <person name="Grabherr M."/>
            <person name="Kleber M."/>
            <person name="Mauceli E."/>
            <person name="MacCallum I."/>
        </authorList>
    </citation>
    <scope>NUCLEOTIDE SEQUENCE [LARGE SCALE GENOMIC DNA]</scope>
    <source>
        <strain evidence="2">Tucson 14030-0811.24</strain>
    </source>
</reference>
<evidence type="ECO:0000313" key="1">
    <source>
        <dbReference type="EMBL" id="EDW80777.1"/>
    </source>
</evidence>
<dbReference type="OrthoDB" id="7934455at2759"/>
<dbReference type="FunCoup" id="B4NAG3">
    <property type="interactions" value="124"/>
</dbReference>
<accession>B4NAG3</accession>
<protein>
    <recommendedName>
        <fullName evidence="3">Telomere-binding protein cav</fullName>
    </recommendedName>
</protein>
<organism evidence="1 2">
    <name type="scientific">Drosophila willistoni</name>
    <name type="common">Fruit fly</name>
    <dbReference type="NCBI Taxonomy" id="7260"/>
    <lineage>
        <taxon>Eukaryota</taxon>
        <taxon>Metazoa</taxon>
        <taxon>Ecdysozoa</taxon>
        <taxon>Arthropoda</taxon>
        <taxon>Hexapoda</taxon>
        <taxon>Insecta</taxon>
        <taxon>Pterygota</taxon>
        <taxon>Neoptera</taxon>
        <taxon>Endopterygota</taxon>
        <taxon>Diptera</taxon>
        <taxon>Brachycera</taxon>
        <taxon>Muscomorpha</taxon>
        <taxon>Ephydroidea</taxon>
        <taxon>Drosophilidae</taxon>
        <taxon>Drosophila</taxon>
        <taxon>Sophophora</taxon>
    </lineage>
</organism>
<proteinExistence type="predicted"/>